<evidence type="ECO:0000259" key="8">
    <source>
        <dbReference type="Pfam" id="PF03711"/>
    </source>
</evidence>
<dbReference type="EMBL" id="BRLJ01000001">
    <property type="protein sequence ID" value="GKX61587.1"/>
    <property type="molecule type" value="Genomic_DNA"/>
</dbReference>
<evidence type="ECO:0000256" key="3">
    <source>
        <dbReference type="ARBA" id="ARBA00022793"/>
    </source>
</evidence>
<dbReference type="PIRSF" id="PIRSF009393">
    <property type="entry name" value="Orn_decarb"/>
    <property type="match status" value="1"/>
</dbReference>
<dbReference type="InterPro" id="IPR000310">
    <property type="entry name" value="Orn/Lys/Arg_deCO2ase_major_dom"/>
</dbReference>
<reference evidence="9" key="1">
    <citation type="submission" date="2022-06" db="EMBL/GenBank/DDBJ databases">
        <title>Draft genome sequences of Pragia fontium str. JCM24417.</title>
        <authorList>
            <person name="Wakabayashi Y."/>
            <person name="Kojima K."/>
        </authorList>
    </citation>
    <scope>NUCLEOTIDE SEQUENCE</scope>
    <source>
        <strain evidence="9">JCM 24417</strain>
    </source>
</reference>
<feature type="domain" description="Orn/Lys/Arg decarboxylase N-terminal" evidence="7">
    <location>
        <begin position="37"/>
        <end position="141"/>
    </location>
</feature>
<name>A0ABQ5LF62_9GAMM</name>
<dbReference type="Proteomes" id="UP001059610">
    <property type="component" value="Unassembled WGS sequence"/>
</dbReference>
<feature type="domain" description="Orn/Lys/Arg decarboxylases family 1 pyridoxal-P attachment site" evidence="6">
    <location>
        <begin position="147"/>
        <end position="595"/>
    </location>
</feature>
<evidence type="ECO:0000256" key="1">
    <source>
        <dbReference type="ARBA" id="ARBA00001933"/>
    </source>
</evidence>
<evidence type="ECO:0000313" key="10">
    <source>
        <dbReference type="Proteomes" id="UP001059610"/>
    </source>
</evidence>
<dbReference type="Gene3D" id="3.40.640.10">
    <property type="entry name" value="Type I PLP-dependent aspartate aminotransferase-like (Major domain)"/>
    <property type="match status" value="1"/>
</dbReference>
<evidence type="ECO:0000259" key="6">
    <source>
        <dbReference type="Pfam" id="PF01276"/>
    </source>
</evidence>
<dbReference type="RefSeq" id="WP_261821372.1">
    <property type="nucleotide sequence ID" value="NZ_BRLJ01000001.1"/>
</dbReference>
<dbReference type="InterPro" id="IPR036633">
    <property type="entry name" value="Prn/Lys/Arg_de-COase_C_sf"/>
</dbReference>
<sequence length="779" mass="87870">MSDSNGRHTLVVIISISDNGLDIGNNLNQIKSEGILQNYIFVHAERYEQAISLIHQESEIACVIINICSSLRRGFYNVFIKKIIEEIRSENNNLPIFLSSPSPILAEMPIDVVKEIHECININEDTSGFIAGRIHLAIHQYLDNLLPPYFRVLKNYTEDKPCYWDNSWHQGTVDYYNHPIGSEFLNFFDENISSADVEGVTPEIDNWFENKGAPGESEQRAAALFGADKTFYVIGGASQSNQIVGHSIPLKGNITLVDRSCHQSVTHELTITQANPIYFRPSRNGLGIIGLISPDQFNEMNIRQKIKNSLFSYQVENHNPVYAIITNCTYDGLIYDVELITKNLANSTPRIKFDEAGYAYAKFHPIYTKRFAMDMPKNDPHQPTLYAVQSTHKILSALCSTSMIHIRNSERAPVNYAVFNEAFTMHETVSPFYPIIASIDVATAMTDGKALIAAAIDDAINFRKIMMTIKNKIVEENSTDWFFSIWQPETVLQEGKLVPFIDVPNSVLAHDSTLWKLNEKDTWHGFKKMPDGYAMLDPIKVTIICPGLNAQGEMSEFGIPAQIVTKYLEAQRITPARNGDYNILILFALGATQEKWGSLVDLLMIFKRHHDNNTPIKAILPDIYSHSFIYEGMGLADLCKAIHQTNIELNITKLSELACAVETLQVLTPSQAYDCLIDDNTELVDLYNIKDRTIGVMVTPYPPGIPLVMPGESINEESSAIIDYLMAVEEFGKRFPGFEHELQGIDIDESGEYKVRCIKEEYLFLAEDLQDALFAKNFI</sequence>
<dbReference type="Gene3D" id="3.90.1150.10">
    <property type="entry name" value="Aspartate Aminotransferase, domain 1"/>
    <property type="match status" value="1"/>
</dbReference>
<gene>
    <name evidence="9" type="primary">ldcC</name>
    <name evidence="9" type="ORF">SOASR032_01560</name>
</gene>
<evidence type="ECO:0000256" key="4">
    <source>
        <dbReference type="ARBA" id="ARBA00022898"/>
    </source>
</evidence>
<evidence type="ECO:0000259" key="7">
    <source>
        <dbReference type="Pfam" id="PF03709"/>
    </source>
</evidence>
<keyword evidence="4" id="KW-0663">Pyridoxal phosphate</keyword>
<evidence type="ECO:0000313" key="9">
    <source>
        <dbReference type="EMBL" id="GKX61587.1"/>
    </source>
</evidence>
<dbReference type="InterPro" id="IPR005308">
    <property type="entry name" value="OKR_de-COase_N"/>
</dbReference>
<keyword evidence="10" id="KW-1185">Reference proteome</keyword>
<feature type="domain" description="Orn/Lys/Arg decarboxylase C-terminal" evidence="8">
    <location>
        <begin position="620"/>
        <end position="748"/>
    </location>
</feature>
<dbReference type="PANTHER" id="PTHR45229">
    <property type="entry name" value="CONSTITUTIVE ORNITHINE DECARBOXYLASE"/>
    <property type="match status" value="1"/>
</dbReference>
<keyword evidence="3" id="KW-0210">Decarboxylase</keyword>
<dbReference type="PANTHER" id="PTHR45229:SF3">
    <property type="entry name" value="BIODEGRADATIVE ARGININE DECARBOXYLASE"/>
    <property type="match status" value="1"/>
</dbReference>
<dbReference type="SUPFAM" id="SSF53383">
    <property type="entry name" value="PLP-dependent transferases"/>
    <property type="match status" value="1"/>
</dbReference>
<dbReference type="InterPro" id="IPR008286">
    <property type="entry name" value="Prn/Lys/Arg_de-COase_C"/>
</dbReference>
<proteinExistence type="inferred from homology"/>
<accession>A0ABQ5LF62</accession>
<comment type="cofactor">
    <cofactor evidence="1">
        <name>pyridoxal 5'-phosphate</name>
        <dbReference type="ChEBI" id="CHEBI:597326"/>
    </cofactor>
</comment>
<dbReference type="InterPro" id="IPR015421">
    <property type="entry name" value="PyrdxlP-dep_Trfase_major"/>
</dbReference>
<organism evidence="9 10">
    <name type="scientific">Pragia fontium</name>
    <dbReference type="NCBI Taxonomy" id="82985"/>
    <lineage>
        <taxon>Bacteria</taxon>
        <taxon>Pseudomonadati</taxon>
        <taxon>Pseudomonadota</taxon>
        <taxon>Gammaproteobacteria</taxon>
        <taxon>Enterobacterales</taxon>
        <taxon>Budviciaceae</taxon>
        <taxon>Pragia</taxon>
    </lineage>
</organism>
<dbReference type="Gene3D" id="3.40.50.2300">
    <property type="match status" value="1"/>
</dbReference>
<dbReference type="InterPro" id="IPR011193">
    <property type="entry name" value="Orn/lys/arg_de-COase"/>
</dbReference>
<keyword evidence="5" id="KW-0456">Lyase</keyword>
<dbReference type="Pfam" id="PF01276">
    <property type="entry name" value="OKR_DC_1"/>
    <property type="match status" value="1"/>
</dbReference>
<evidence type="ECO:0000256" key="2">
    <source>
        <dbReference type="ARBA" id="ARBA00010671"/>
    </source>
</evidence>
<evidence type="ECO:0000256" key="5">
    <source>
        <dbReference type="ARBA" id="ARBA00023239"/>
    </source>
</evidence>
<dbReference type="Pfam" id="PF03711">
    <property type="entry name" value="OKR_DC_1_C"/>
    <property type="match status" value="1"/>
</dbReference>
<dbReference type="Pfam" id="PF03709">
    <property type="entry name" value="OKR_DC_1_N"/>
    <property type="match status" value="1"/>
</dbReference>
<dbReference type="SUPFAM" id="SSF55904">
    <property type="entry name" value="Ornithine decarboxylase C-terminal domain"/>
    <property type="match status" value="1"/>
</dbReference>
<comment type="caution">
    <text evidence="9">The sequence shown here is derived from an EMBL/GenBank/DDBJ whole genome shotgun (WGS) entry which is preliminary data.</text>
</comment>
<comment type="similarity">
    <text evidence="2">Belongs to the Orn/Lys/Arg decarboxylase class-I family.</text>
</comment>
<protein>
    <submittedName>
        <fullName evidence="9">Arginine decarboxylase</fullName>
    </submittedName>
</protein>
<dbReference type="InterPro" id="IPR015422">
    <property type="entry name" value="PyrdxlP-dep_Trfase_small"/>
</dbReference>
<dbReference type="Gene3D" id="3.90.100.10">
    <property type="entry name" value="Orn/Lys/Arg decarboxylase, C-terminal domain"/>
    <property type="match status" value="1"/>
</dbReference>
<dbReference type="InterPro" id="IPR015424">
    <property type="entry name" value="PyrdxlP-dep_Trfase"/>
</dbReference>